<dbReference type="Gene3D" id="3.30.66.10">
    <property type="entry name" value="DNA topoisomerase I domain"/>
    <property type="match status" value="1"/>
</dbReference>
<dbReference type="Gene3D" id="1.10.132.120">
    <property type="match status" value="1"/>
</dbReference>
<dbReference type="EMBL" id="JAPDDS010000007">
    <property type="protein sequence ID" value="MCW1885948.1"/>
    <property type="molecule type" value="Genomic_DNA"/>
</dbReference>
<dbReference type="InterPro" id="IPR049331">
    <property type="entry name" value="Top1B_N_bact"/>
</dbReference>
<dbReference type="Pfam" id="PF01028">
    <property type="entry name" value="Topoisom_I"/>
    <property type="match status" value="1"/>
</dbReference>
<dbReference type="InterPro" id="IPR011010">
    <property type="entry name" value="DNA_brk_join_enz"/>
</dbReference>
<feature type="domain" description="DNA topoisomerase I catalytic core eukaryotic-type" evidence="8">
    <location>
        <begin position="164"/>
        <end position="358"/>
    </location>
</feature>
<dbReference type="Proteomes" id="UP001207930">
    <property type="component" value="Unassembled WGS sequence"/>
</dbReference>
<evidence type="ECO:0000256" key="2">
    <source>
        <dbReference type="ARBA" id="ARBA00006645"/>
    </source>
</evidence>
<dbReference type="EC" id="5.6.2.1" evidence="3"/>
<feature type="region of interest" description="Disordered" evidence="7">
    <location>
        <begin position="408"/>
        <end position="441"/>
    </location>
</feature>
<accession>A0ABT3FQU4</accession>
<dbReference type="Gene3D" id="3.90.15.10">
    <property type="entry name" value="Topoisomerase I, Chain A, domain 3"/>
    <property type="match status" value="1"/>
</dbReference>
<gene>
    <name evidence="10" type="ORF">OKA04_14510</name>
</gene>
<reference evidence="10 11" key="1">
    <citation type="submission" date="2022-10" db="EMBL/GenBank/DDBJ databases">
        <title>Luteolibacter flavescens strain MCCC 1K03193, whole genome shotgun sequencing project.</title>
        <authorList>
            <person name="Zhao G."/>
            <person name="Shen L."/>
        </authorList>
    </citation>
    <scope>NUCLEOTIDE SEQUENCE [LARGE SCALE GENOMIC DNA]</scope>
    <source>
        <strain evidence="10 11">MCCC 1K03193</strain>
    </source>
</reference>
<evidence type="ECO:0000259" key="9">
    <source>
        <dbReference type="Pfam" id="PF21338"/>
    </source>
</evidence>
<evidence type="ECO:0000256" key="5">
    <source>
        <dbReference type="ARBA" id="ARBA00023125"/>
    </source>
</evidence>
<evidence type="ECO:0000256" key="7">
    <source>
        <dbReference type="SAM" id="MobiDB-lite"/>
    </source>
</evidence>
<comment type="caution">
    <text evidence="10">The sequence shown here is derived from an EMBL/GenBank/DDBJ whole genome shotgun (WGS) entry which is preliminary data.</text>
</comment>
<feature type="domain" description="DNA topoisomerase IB N-terminal" evidence="9">
    <location>
        <begin position="96"/>
        <end position="144"/>
    </location>
</feature>
<dbReference type="PROSITE" id="PS52038">
    <property type="entry name" value="TOPO_IB_2"/>
    <property type="match status" value="1"/>
</dbReference>
<dbReference type="SUPFAM" id="SSF56349">
    <property type="entry name" value="DNA breaking-rejoining enzymes"/>
    <property type="match status" value="1"/>
</dbReference>
<name>A0ABT3FQU4_9BACT</name>
<sequence>MADDTAVAVGTSWRKHLDRTFETVEGEGLTIDGDFDAPLVLVAAAFAGFHGGSPFAACVPPSQKLVRRLRRRAIMAGLIFTHDGMPGYRRGRAGRGFSYHLPEGTLLRDKLERSRIASLAVPPAYEGVWICMAENGHLQATGLDQRGRKQYRYHPEWHRLAGDRKFMHLTDFAKALPSIRRRVRAALDGDSLDRDRIIAGIVTLLDQTGFRIGNHRYVRENRSFGLASLLTRHVRETDEGLQLRFRGKAGKEHRTRIDDARVSALVEELQELPGQYLFCHRVGRRWRPIESGDVNDWLKEISGGDFTAKQFRTWRATVTCARELGRMPPPESKTAIRRAENVAIRTTAERLNHTPATCRSYYIHPAIFRAFRKGDLHGRMQARPPLLRKSDGSAFLRADERRVLSVIEAHERPPKRPKGARRPKLECIVREGTKQPQRPRK</sequence>
<organism evidence="10 11">
    <name type="scientific">Luteolibacter flavescens</name>
    <dbReference type="NCBI Taxonomy" id="1859460"/>
    <lineage>
        <taxon>Bacteria</taxon>
        <taxon>Pseudomonadati</taxon>
        <taxon>Verrucomicrobiota</taxon>
        <taxon>Verrucomicrobiia</taxon>
        <taxon>Verrucomicrobiales</taxon>
        <taxon>Verrucomicrobiaceae</taxon>
        <taxon>Luteolibacter</taxon>
    </lineage>
</organism>
<protein>
    <recommendedName>
        <fullName evidence="3">DNA topoisomerase</fullName>
        <ecNumber evidence="3">5.6.2.1</ecNumber>
    </recommendedName>
</protein>
<dbReference type="RefSeq" id="WP_264501905.1">
    <property type="nucleotide sequence ID" value="NZ_JAPDDS010000007.1"/>
</dbReference>
<dbReference type="InterPro" id="IPR014711">
    <property type="entry name" value="TopoI_cat_a-hlx-sub_euk"/>
</dbReference>
<dbReference type="InterPro" id="IPR013500">
    <property type="entry name" value="TopoI_cat_euk"/>
</dbReference>
<dbReference type="InterPro" id="IPR035447">
    <property type="entry name" value="DNA_topo_I_N_sf"/>
</dbReference>
<evidence type="ECO:0000256" key="4">
    <source>
        <dbReference type="ARBA" id="ARBA00023029"/>
    </source>
</evidence>
<dbReference type="Pfam" id="PF21338">
    <property type="entry name" value="Top1B_N_bact"/>
    <property type="match status" value="1"/>
</dbReference>
<dbReference type="PRINTS" id="PR00416">
    <property type="entry name" value="EUTPISMRASEI"/>
</dbReference>
<dbReference type="InterPro" id="IPR001631">
    <property type="entry name" value="TopoI"/>
</dbReference>
<comment type="similarity">
    <text evidence="2">Belongs to the type IB topoisomerase family.</text>
</comment>
<keyword evidence="5" id="KW-0238">DNA-binding</keyword>
<dbReference type="SUPFAM" id="SSF55869">
    <property type="entry name" value="DNA topoisomerase I domain"/>
    <property type="match status" value="1"/>
</dbReference>
<feature type="compositionally biased region" description="Basic and acidic residues" evidence="7">
    <location>
        <begin position="423"/>
        <end position="433"/>
    </location>
</feature>
<proteinExistence type="inferred from homology"/>
<evidence type="ECO:0000256" key="3">
    <source>
        <dbReference type="ARBA" id="ARBA00012891"/>
    </source>
</evidence>
<evidence type="ECO:0000256" key="6">
    <source>
        <dbReference type="ARBA" id="ARBA00023235"/>
    </source>
</evidence>
<evidence type="ECO:0000259" key="8">
    <source>
        <dbReference type="Pfam" id="PF01028"/>
    </source>
</evidence>
<evidence type="ECO:0000256" key="1">
    <source>
        <dbReference type="ARBA" id="ARBA00000213"/>
    </source>
</evidence>
<keyword evidence="11" id="KW-1185">Reference proteome</keyword>
<evidence type="ECO:0000313" key="11">
    <source>
        <dbReference type="Proteomes" id="UP001207930"/>
    </source>
</evidence>
<keyword evidence="4" id="KW-0799">Topoisomerase</keyword>
<comment type="catalytic activity">
    <reaction evidence="1">
        <text>ATP-independent breakage of single-stranded DNA, followed by passage and rejoining.</text>
        <dbReference type="EC" id="5.6.2.1"/>
    </reaction>
</comment>
<evidence type="ECO:0000313" key="10">
    <source>
        <dbReference type="EMBL" id="MCW1885948.1"/>
    </source>
</evidence>
<keyword evidence="6" id="KW-0413">Isomerase</keyword>